<dbReference type="SMART" id="SM00304">
    <property type="entry name" value="HAMP"/>
    <property type="match status" value="1"/>
</dbReference>
<keyword evidence="6" id="KW-0472">Membrane</keyword>
<dbReference type="Proteomes" id="UP000298179">
    <property type="component" value="Unassembled WGS sequence"/>
</dbReference>
<evidence type="ECO:0000256" key="2">
    <source>
        <dbReference type="ARBA" id="ARBA00022553"/>
    </source>
</evidence>
<dbReference type="InterPro" id="IPR050482">
    <property type="entry name" value="Sensor_HK_TwoCompSys"/>
</dbReference>
<dbReference type="EMBL" id="SOZD01000014">
    <property type="protein sequence ID" value="TFF17759.1"/>
    <property type="molecule type" value="Genomic_DNA"/>
</dbReference>
<dbReference type="InterPro" id="IPR003594">
    <property type="entry name" value="HATPase_dom"/>
</dbReference>
<dbReference type="Pfam" id="PF07730">
    <property type="entry name" value="HisKA_3"/>
    <property type="match status" value="1"/>
</dbReference>
<keyword evidence="6" id="KW-1133">Transmembrane helix</keyword>
<dbReference type="GO" id="GO:0016020">
    <property type="term" value="C:membrane"/>
    <property type="evidence" value="ECO:0007669"/>
    <property type="project" value="UniProtKB-SubCell"/>
</dbReference>
<evidence type="ECO:0000256" key="3">
    <source>
        <dbReference type="ARBA" id="ARBA00022679"/>
    </source>
</evidence>
<evidence type="ECO:0000256" key="1">
    <source>
        <dbReference type="ARBA" id="ARBA00004370"/>
    </source>
</evidence>
<keyword evidence="9" id="KW-1185">Reference proteome</keyword>
<dbReference type="Pfam" id="PF02518">
    <property type="entry name" value="HATPase_c"/>
    <property type="match status" value="1"/>
</dbReference>
<evidence type="ECO:0000256" key="4">
    <source>
        <dbReference type="ARBA" id="ARBA00022777"/>
    </source>
</evidence>
<dbReference type="CDD" id="cd16917">
    <property type="entry name" value="HATPase_UhpB-NarQ-NarX-like"/>
    <property type="match status" value="1"/>
</dbReference>
<protein>
    <submittedName>
        <fullName evidence="8">ATPase</fullName>
    </submittedName>
</protein>
<organism evidence="8 9">
    <name type="scientific">Jiella endophytica</name>
    <dbReference type="NCBI Taxonomy" id="2558362"/>
    <lineage>
        <taxon>Bacteria</taxon>
        <taxon>Pseudomonadati</taxon>
        <taxon>Pseudomonadota</taxon>
        <taxon>Alphaproteobacteria</taxon>
        <taxon>Hyphomicrobiales</taxon>
        <taxon>Aurantimonadaceae</taxon>
        <taxon>Jiella</taxon>
    </lineage>
</organism>
<feature type="domain" description="HAMP" evidence="7">
    <location>
        <begin position="247"/>
        <end position="299"/>
    </location>
</feature>
<proteinExistence type="predicted"/>
<comment type="subcellular location">
    <subcellularLocation>
        <location evidence="1">Membrane</location>
    </subcellularLocation>
</comment>
<dbReference type="InterPro" id="IPR003660">
    <property type="entry name" value="HAMP_dom"/>
</dbReference>
<dbReference type="OrthoDB" id="9778496at2"/>
<gene>
    <name evidence="8" type="ORF">E3C22_23205</name>
</gene>
<evidence type="ECO:0000256" key="5">
    <source>
        <dbReference type="ARBA" id="ARBA00023012"/>
    </source>
</evidence>
<keyword evidence="5" id="KW-0902">Two-component regulatory system</keyword>
<sequence length="525" mass="55571">MFLPSPRDGRCRTLTRLDGIITTGPPKVNGKTPFPGRASCPITVERPCGAGKARCQWVPPAAKRRCRVVSLKAKLVCRLILVATAAFFVAVGWIVADTRAQISNDLAATEARVSYQLERMHRLGSGTPAPALMMDNAIEIVLVMAPGTCVVVSREAAGLSERRLCAGWNVYGRVAPDWFRVLLRATIGGFAPIEKAVPIYDGTDYRLRTTIDPVAATTRIWQQVRIASGLCAGLAGAIALLSALAATRTLAPVATLVSGLRRIEAGETGGRLPRSGIAEFDRIAGAIDDLASQLHTSLEARKALMKRLFAVQEDERRRLARDLHDEFGQCLTAAGAIAASIEGEAGSDRPRIASDARTLGRINQRMMMSLRSAFSTLRPPDLAELGLGASLASLVRDWNAGLFGRTVFELQASPAVDDLPAEVATTAYRIVQEGLTNAARHADARHVRVALGIAAPGSRPVLEIVVADDGIGGEAAGFQQGGSGLIGIRERVGAMNGRLVIDSSSAGTRLAATVPLEATGREAAA</sequence>
<accession>A0A4Y8R9M7</accession>
<keyword evidence="2" id="KW-0597">Phosphoprotein</keyword>
<dbReference type="SMART" id="SM00387">
    <property type="entry name" value="HATPase_c"/>
    <property type="match status" value="1"/>
</dbReference>
<keyword evidence="3" id="KW-0808">Transferase</keyword>
<evidence type="ECO:0000313" key="8">
    <source>
        <dbReference type="EMBL" id="TFF17759.1"/>
    </source>
</evidence>
<dbReference type="InterPro" id="IPR011712">
    <property type="entry name" value="Sig_transdc_His_kin_sub3_dim/P"/>
</dbReference>
<dbReference type="InterPro" id="IPR036890">
    <property type="entry name" value="HATPase_C_sf"/>
</dbReference>
<dbReference type="SUPFAM" id="SSF55874">
    <property type="entry name" value="ATPase domain of HSP90 chaperone/DNA topoisomerase II/histidine kinase"/>
    <property type="match status" value="1"/>
</dbReference>
<dbReference type="PANTHER" id="PTHR24421:SF58">
    <property type="entry name" value="SIGNAL TRANSDUCTION HISTIDINE-PROTEIN KINASE_PHOSPHATASE UHPB"/>
    <property type="match status" value="1"/>
</dbReference>
<dbReference type="Gene3D" id="3.30.565.10">
    <property type="entry name" value="Histidine kinase-like ATPase, C-terminal domain"/>
    <property type="match status" value="1"/>
</dbReference>
<dbReference type="PROSITE" id="PS50885">
    <property type="entry name" value="HAMP"/>
    <property type="match status" value="1"/>
</dbReference>
<keyword evidence="4" id="KW-0418">Kinase</keyword>
<dbReference type="PANTHER" id="PTHR24421">
    <property type="entry name" value="NITRATE/NITRITE SENSOR PROTEIN NARX-RELATED"/>
    <property type="match status" value="1"/>
</dbReference>
<reference evidence="8 9" key="1">
    <citation type="submission" date="2019-03" db="EMBL/GenBank/DDBJ databases">
        <title>Jiella endophytica sp. nov., a novel endophytic bacterium isolated from root of Ficus microcarpa Linn. f.</title>
        <authorList>
            <person name="Tuo L."/>
        </authorList>
    </citation>
    <scope>NUCLEOTIDE SEQUENCE [LARGE SCALE GENOMIC DNA]</scope>
    <source>
        <strain evidence="8 9">CBS5Q-3</strain>
    </source>
</reference>
<dbReference type="Gene3D" id="1.20.5.1930">
    <property type="match status" value="1"/>
</dbReference>
<comment type="caution">
    <text evidence="8">The sequence shown here is derived from an EMBL/GenBank/DDBJ whole genome shotgun (WGS) entry which is preliminary data.</text>
</comment>
<keyword evidence="6" id="KW-0812">Transmembrane</keyword>
<name>A0A4Y8R9M7_9HYPH</name>
<evidence type="ECO:0000313" key="9">
    <source>
        <dbReference type="Proteomes" id="UP000298179"/>
    </source>
</evidence>
<feature type="transmembrane region" description="Helical" evidence="6">
    <location>
        <begin position="75"/>
        <end position="96"/>
    </location>
</feature>
<dbReference type="GO" id="GO:0046983">
    <property type="term" value="F:protein dimerization activity"/>
    <property type="evidence" value="ECO:0007669"/>
    <property type="project" value="InterPro"/>
</dbReference>
<evidence type="ECO:0000259" key="7">
    <source>
        <dbReference type="PROSITE" id="PS50885"/>
    </source>
</evidence>
<evidence type="ECO:0000256" key="6">
    <source>
        <dbReference type="SAM" id="Phobius"/>
    </source>
</evidence>
<dbReference type="GO" id="GO:0000155">
    <property type="term" value="F:phosphorelay sensor kinase activity"/>
    <property type="evidence" value="ECO:0007669"/>
    <property type="project" value="InterPro"/>
</dbReference>
<dbReference type="AlphaFoldDB" id="A0A4Y8R9M7"/>